<dbReference type="RefSeq" id="WP_054202702.1">
    <property type="nucleotide sequence ID" value="NZ_CAMAPB010000008.1"/>
</dbReference>
<organism evidence="2 3">
    <name type="scientific">Pseudoalteromonas haloplanktis</name>
    <name type="common">Alteromonas haloplanktis</name>
    <dbReference type="NCBI Taxonomy" id="228"/>
    <lineage>
        <taxon>Bacteria</taxon>
        <taxon>Pseudomonadati</taxon>
        <taxon>Pseudomonadota</taxon>
        <taxon>Gammaproteobacteria</taxon>
        <taxon>Alteromonadales</taxon>
        <taxon>Pseudoalteromonadaceae</taxon>
        <taxon>Pseudoalteromonas</taxon>
    </lineage>
</organism>
<keyword evidence="3" id="KW-1185">Reference proteome</keyword>
<comment type="caution">
    <text evidence="2">The sequence shown here is derived from an EMBL/GenBank/DDBJ whole genome shotgun (WGS) entry which is preliminary data.</text>
</comment>
<dbReference type="AlphaFoldDB" id="A0A9W4QUA9"/>
<proteinExistence type="predicted"/>
<reference evidence="2" key="1">
    <citation type="submission" date="2022-07" db="EMBL/GenBank/DDBJ databases">
        <authorList>
            <person name="Criscuolo A."/>
        </authorList>
    </citation>
    <scope>NUCLEOTIDE SEQUENCE</scope>
    <source>
        <strain evidence="2">CIP103197</strain>
    </source>
</reference>
<name>A0A9W4QUA9_PSEHA</name>
<protein>
    <submittedName>
        <fullName evidence="2">GlcNAc-binding protein A</fullName>
    </submittedName>
</protein>
<dbReference type="Pfam" id="PF18416">
    <property type="entry name" value="GbpA_2"/>
    <property type="match status" value="1"/>
</dbReference>
<gene>
    <name evidence="2" type="primary">gbpA</name>
    <name evidence="2" type="ORF">PSEHALCIP103_00848</name>
</gene>
<accession>A0A9W4QUA9</accession>
<dbReference type="EMBL" id="CAMAPB010000008">
    <property type="protein sequence ID" value="CAH9053563.1"/>
    <property type="molecule type" value="Genomic_DNA"/>
</dbReference>
<feature type="domain" description="N-acetylglucosamine binding protein A" evidence="1">
    <location>
        <begin position="22"/>
        <end position="110"/>
    </location>
</feature>
<evidence type="ECO:0000259" key="1">
    <source>
        <dbReference type="Pfam" id="PF18416"/>
    </source>
</evidence>
<dbReference type="Proteomes" id="UP001152447">
    <property type="component" value="Unassembled WGS sequence"/>
</dbReference>
<dbReference type="InterPro" id="IPR041029">
    <property type="entry name" value="GbpA_2"/>
</dbReference>
<evidence type="ECO:0000313" key="3">
    <source>
        <dbReference type="Proteomes" id="UP001152447"/>
    </source>
</evidence>
<dbReference type="Gene3D" id="3.30.70.2150">
    <property type="match status" value="1"/>
</dbReference>
<evidence type="ECO:0000313" key="2">
    <source>
        <dbReference type="EMBL" id="CAH9053563.1"/>
    </source>
</evidence>
<sequence length="191" mass="21523">MFIHSSLTCGEWLTIGCLGLDQYSQLFVGDTVSVSFYDEHGELTQLAFDYEILSPEQGEPHAWSLLVVEHINMHIPLVCAGRMTEQGLVVAYRHNKIFALESSGICSAVVHFNRAEKNKKLIAVNSLGYDAIYPQNGDMYSAGTKVLQPKTGHIYQCKAWPFSEFCRVDEHNTMFEPGVGESWTMAWQQIQ</sequence>